<evidence type="ECO:0000256" key="3">
    <source>
        <dbReference type="SAM" id="MobiDB-lite"/>
    </source>
</evidence>
<keyword evidence="2" id="KW-0119">Carbohydrate metabolism</keyword>
<dbReference type="Pfam" id="PF17963">
    <property type="entry name" value="Big_9"/>
    <property type="match status" value="6"/>
</dbReference>
<dbReference type="SUPFAM" id="SSF49265">
    <property type="entry name" value="Fibronectin type III"/>
    <property type="match status" value="2"/>
</dbReference>
<accession>A0A4R8ZYK0</accession>
<keyword evidence="1" id="KW-0326">Glycosidase</keyword>
<dbReference type="GO" id="GO:0000272">
    <property type="term" value="P:polysaccharide catabolic process"/>
    <property type="evidence" value="ECO:0007669"/>
    <property type="project" value="UniProtKB-KW"/>
</dbReference>
<keyword evidence="2" id="KW-0624">Polysaccharide degradation</keyword>
<sequence length="2071" mass="212315">MDRSGNPAGRQLRRRPALRGDKYSARHGLHRRPARCGERLRDRDRQPSRQVRRAQPGEVRRCRRGCRRACCRRHTRGRPVSVADAASLRARIGPWLAAHRSGTITSLASTVVVALVATLAVVSGGYTAQRLDLNDAAVWVANESRQAVGRANTAVLELNTVVETGSATLALRQAGETVLVVDEANSTLEILDPATAELSDSVALPPNDPDVFLAGGRAVIAANGDVWNLPTAGLDTFDSLSRPDLALGTGSVVSVAADGLLHSFTPATGTLVTVSVNDSDRISATVTVDAGDADDAYRLTSVNGDWALLNATSGILFLNNREIDLSADLVGESVLQRATPRGDRLLVAHEGGLISVGLTGGEPRTLVSGRTGQPAEPVSVDGCAYAAWSDGSAWQGCAGSNSTGTAGTGPDGALTTLDALAGDARLEFQVNGLGVVLSDARNGSAWAVQQGTALIDNWDELIDSVVDPERVEENLDDAPEFEDTQLPPVAEDDEFGGRPGRALTLPVLLNDYDPNDDVLMITDVTPIDPEQGHLDLIANSQQVQLTLGSEASGTVVFDYTISDGRGGTATATVTVTVRQADENSAPVQVRTSTATVEAGSAVTTQVLGDWVDPDGDPFYLTAVNVTAPDAVSFTPNGAVTFTHGGSGVASDAASNSDGGVQVGLVVSDGSLDGTGTLSVNVRAVGSVPIVADTFLVLATAGAEVTVSPLDHVRGGSGALRLSTVPTKSDATITTDVNAGTFRFLSSVVGPHYLEFVVTDDSGVTAVGQVRVQVTAADDAASTPITVPHTAFIRGQDSALVDVLAGDIDPGGGVLLVTGTMNVPVGSGLRVEVLDQRLIRVTLTKPLDGPVTFSYRVSNGLAAADGTVTVIELPALARKQAPLARPDSISVRVGDAIDIPVLANDEHPDGDTLTLASELATPLGSDAGLLFVSGSGLRYLAPEAPGNFTAVYRVNAPDGQFANAEVTISVREVDRDANRAPIPQTVTARVLAGETVRISIPLAGIDPDGDSVQLLGQETNPEKGAVTGVGADWIEFESGDYAAGTDTFTYAVIDALGARATGLVRVGISARLDGARNPIAAPDEVVVRPGSTVSVRVLANDSDPDGGSLSLLSVEPTDAAGVASIDGDVISVQAPAAEGRTGFIYEIQNERGGTGSSFLTVVVDKEAVRAHPDARDTVLTLSDVLDHPSIDVDVLARVFFAEGQASELKLGVLPGYARQAKVTADQRIRVTVGDDSQIIPFSVTHPDDDSIVSYAFIWVPGYSDALPQLRTNVAALSVASESSLSIDINDYVVAVGAKRVSLTDEAAVRASHSDGANLVESDDSLVFTSADGYYGPASISFEVTDARRAGDTEARSATIVLPITVTPRDNQPPAFDGAVLDFEPDQTTVVDLQKLTSYPYPDAVDELAYTVLAPEPTGFEYGLNGSLLTIRAAEGAEKGSESALVIGVRDDLSEGEAGRIELNVVASTKPLAIPAADQVLAPRGQTTVVDVLANDTATNPFPAVPLRVVAVRGLDGAGVPTGVTITPSTDRSQLSVSVAATAEPVDTTVQYQVADATGDADRYAWGTVRVSVQDVPDPVSRVTVTGFGDASLSLSFNAGAANNAAISGYDITLVDAGSGAPVSTSTCAATTCTVATGGNGQANAVRVSVTAVNALGRSASAAFGGAVWSNVVPVAPTGLTAAPLDGGLRLGWRTVGASQGGTAVSTYVVTVNGVERAQVSATSCSSGACSLDVDGLNNGAVASYTVSARNDSFAALSSWNSARADGTPYGPPRAGGISATATDASGRVTVSWNAFDGAGSAIGGYFVQRLSGQSVPTGAQACSVSEPAPGTLVPPRAGGDVAEQKSAAAAATSATFDVSLADNRSYSFVVWGYNQAGCVATAVATVLVSPVPGQITSVQGGMEPRGQAPESIARDYHLTGLQGGGATVSYYELRSAGSGLGGGERFGGAGTADVWPRELLAEPFGQTVDFELRACNASGACGAWSASFSAPEASVSLAVRGVAYDADTGVFSWTNAPDNGADYPATFTCSADTADASTAADSGNTCTLAEPAPAGGAQLTVTVNGATHDYRN</sequence>
<evidence type="ECO:0000256" key="2">
    <source>
        <dbReference type="ARBA" id="ARBA00023326"/>
    </source>
</evidence>
<dbReference type="OrthoDB" id="5241356at2"/>
<dbReference type="Gene3D" id="2.60.40.10">
    <property type="entry name" value="Immunoglobulins"/>
    <property type="match status" value="2"/>
</dbReference>
<dbReference type="Proteomes" id="UP000297447">
    <property type="component" value="Unassembled WGS sequence"/>
</dbReference>
<reference evidence="5 6" key="1">
    <citation type="submission" date="2019-03" db="EMBL/GenBank/DDBJ databases">
        <title>Genomics of glacier-inhabiting Cryobacterium strains.</title>
        <authorList>
            <person name="Liu Q."/>
            <person name="Xin Y.-H."/>
        </authorList>
    </citation>
    <scope>NUCLEOTIDE SEQUENCE [LARGE SCALE GENOMIC DNA]</scope>
    <source>
        <strain evidence="5 6">Hh14</strain>
    </source>
</reference>
<dbReference type="PROSITE" id="PS50853">
    <property type="entry name" value="FN3"/>
    <property type="match status" value="1"/>
</dbReference>
<organism evidence="5 6">
    <name type="scientific">Cryobacterium frigoriphilum</name>
    <dbReference type="NCBI Taxonomy" id="1259150"/>
    <lineage>
        <taxon>Bacteria</taxon>
        <taxon>Bacillati</taxon>
        <taxon>Actinomycetota</taxon>
        <taxon>Actinomycetes</taxon>
        <taxon>Micrococcales</taxon>
        <taxon>Microbacteriaceae</taxon>
        <taxon>Cryobacterium</taxon>
    </lineage>
</organism>
<dbReference type="InterPro" id="IPR013783">
    <property type="entry name" value="Ig-like_fold"/>
</dbReference>
<dbReference type="InterPro" id="IPR036116">
    <property type="entry name" value="FN3_sf"/>
</dbReference>
<evidence type="ECO:0000256" key="1">
    <source>
        <dbReference type="ARBA" id="ARBA00023295"/>
    </source>
</evidence>
<dbReference type="GO" id="GO:0016798">
    <property type="term" value="F:hydrolase activity, acting on glycosyl bonds"/>
    <property type="evidence" value="ECO:0007669"/>
    <property type="project" value="UniProtKB-KW"/>
</dbReference>
<evidence type="ECO:0000313" key="6">
    <source>
        <dbReference type="Proteomes" id="UP000297447"/>
    </source>
</evidence>
<name>A0A4R8ZYK0_9MICO</name>
<proteinExistence type="predicted"/>
<dbReference type="NCBIfam" id="NF012211">
    <property type="entry name" value="tand_rpt_95"/>
    <property type="match status" value="1"/>
</dbReference>
<feature type="compositionally biased region" description="Basic and acidic residues" evidence="3">
    <location>
        <begin position="35"/>
        <end position="47"/>
    </location>
</feature>
<evidence type="ECO:0000259" key="4">
    <source>
        <dbReference type="PROSITE" id="PS50853"/>
    </source>
</evidence>
<feature type="region of interest" description="Disordered" evidence="3">
    <location>
        <begin position="1"/>
        <end position="56"/>
    </location>
</feature>
<dbReference type="InterPro" id="IPR003961">
    <property type="entry name" value="FN3_dom"/>
</dbReference>
<evidence type="ECO:0000313" key="5">
    <source>
        <dbReference type="EMBL" id="TFD48887.1"/>
    </source>
</evidence>
<dbReference type="SMART" id="SM00060">
    <property type="entry name" value="FN3"/>
    <property type="match status" value="3"/>
</dbReference>
<keyword evidence="6" id="KW-1185">Reference proteome</keyword>
<feature type="domain" description="Fibronectin type-III" evidence="4">
    <location>
        <begin position="1577"/>
        <end position="1679"/>
    </location>
</feature>
<keyword evidence="1" id="KW-0378">Hydrolase</keyword>
<protein>
    <submittedName>
        <fullName evidence="5">Tandem-95 repeat protein</fullName>
    </submittedName>
</protein>
<dbReference type="EMBL" id="SOHE01000053">
    <property type="protein sequence ID" value="TFD48887.1"/>
    <property type="molecule type" value="Genomic_DNA"/>
</dbReference>
<comment type="caution">
    <text evidence="5">The sequence shown here is derived from an EMBL/GenBank/DDBJ whole genome shotgun (WGS) entry which is preliminary data.</text>
</comment>
<feature type="compositionally biased region" description="Basic residues" evidence="3">
    <location>
        <begin position="25"/>
        <end position="34"/>
    </location>
</feature>
<gene>
    <name evidence="5" type="ORF">E3T55_12625</name>
</gene>